<dbReference type="PANTHER" id="PTHR16305">
    <property type="entry name" value="TESTICULAR SOLUBLE ADENYLYL CYCLASE"/>
    <property type="match status" value="1"/>
</dbReference>
<dbReference type="GO" id="GO:0005737">
    <property type="term" value="C:cytoplasm"/>
    <property type="evidence" value="ECO:0007669"/>
    <property type="project" value="TreeGrafter"/>
</dbReference>
<keyword evidence="5" id="KW-1185">Reference proteome</keyword>
<sequence>MEPAGAVCRACGTELRHGARFCDACGAPVPAAAEQPEFKQVTVLFADVVSSLAIASKLGAERLREMMADVFGCAATITRRYGGTVDKFTGDGIMALFGAPVALEDHAFRACLAALDIQEHIAQLADEVQRRDGVALRLRVGLNSGRVVAGEISSDARAYTAVGEQVGLAQRMESAAPPGGVLLSESTARLVEHATVLGASEWVDVKGAEKPLPARRLLAAAVERVGVGRREPTLVGRTWEMNTVSGILDQTINGAGCVVGVVGPAGIGKSRIMREAVALATGRGVEVFTVACESHTRDVPFRLVTRLMRTVFGVSGLDEPAGRARVRARIPDANPEDLLMLDDLLGIGDPHAAPPAITADARRRRLAALLNAVAVNRIAPTQYVIEDVHWIDEVSEAMLSEFVTVVPQSHSLVLMTYRPEYRGALSRTPGAQTISLAPLNSAQTAALTTELLGTEPSVRALAARIAERAAGNPFFAEEMVRDLAQRGVLDGDRGAYRCRDDAADISVPVTLQATIAARVDRLGRSAKHFLYAAAVIGARFRADLVAALLDDIEVEEPIAELLQVELIDQVMFTPRAQYAFRHPLIRTVAYESQLKAGRTELHRRLAGAIEQQDPAAADENAALIAENLEAAGDLRAAFDWHMRAGAWSAFRDIRAARTNWQRARQVADRLPTDVPDRASLQIAPRNLLCGTLWRTGGSVADAGFDELRDLCTAADDKVSLAIGMTGFIMALTFHNRFREAAQVASEQSALLESIGDPTLTVALLFAAIYAKCEAGEMIEALRLSDRLIELADGDPTKGNLIFGSPLSTAIAMRGHVKMCLGIPGWLGDAATSIAMAAPLDPTSYVFALLWKYVASIPLGALPPDETAMRETAEALRIAESSSDDFVLGMGRLSRGLVLVSRDGPQREAGLDLFTQARDMAVAERFSLSALTIVTPEFAMEKARTGDLDGAIDMVRAVVDGAYESGDMIWRGRATHVLVELLVRRGAVGDHHEAQAAIDRLAAVPTDPGFVLHELPLLRSRALLALAYGDESSCRSFMECHRAKAAAIGFEPLNSEIHLSTTTLTNP</sequence>
<accession>A0A1X2LF33</accession>
<keyword evidence="1" id="KW-0547">Nucleotide-binding</keyword>
<dbReference type="PANTHER" id="PTHR16305:SF28">
    <property type="entry name" value="GUANYLATE CYCLASE DOMAIN-CONTAINING PROTEIN"/>
    <property type="match status" value="1"/>
</dbReference>
<dbReference type="GO" id="GO:0004016">
    <property type="term" value="F:adenylate cyclase activity"/>
    <property type="evidence" value="ECO:0007669"/>
    <property type="project" value="TreeGrafter"/>
</dbReference>
<comment type="caution">
    <text evidence="4">The sequence shown here is derived from an EMBL/GenBank/DDBJ whole genome shotgun (WGS) entry which is preliminary data.</text>
</comment>
<dbReference type="PROSITE" id="PS50125">
    <property type="entry name" value="GUANYLATE_CYCLASE_2"/>
    <property type="match status" value="1"/>
</dbReference>
<proteinExistence type="predicted"/>
<dbReference type="CDD" id="cd07302">
    <property type="entry name" value="CHD"/>
    <property type="match status" value="1"/>
</dbReference>
<protein>
    <submittedName>
        <fullName evidence="4">Cyclase</fullName>
    </submittedName>
</protein>
<dbReference type="Gene3D" id="3.40.50.300">
    <property type="entry name" value="P-loop containing nucleotide triphosphate hydrolases"/>
    <property type="match status" value="1"/>
</dbReference>
<evidence type="ECO:0000313" key="4">
    <source>
        <dbReference type="EMBL" id="OSC32545.1"/>
    </source>
</evidence>
<dbReference type="SUPFAM" id="SSF52540">
    <property type="entry name" value="P-loop containing nucleoside triphosphate hydrolases"/>
    <property type="match status" value="1"/>
</dbReference>
<evidence type="ECO:0000313" key="5">
    <source>
        <dbReference type="Proteomes" id="UP000242320"/>
    </source>
</evidence>
<dbReference type="RefSeq" id="WP_085288281.1">
    <property type="nucleotide sequence ID" value="NZ_NCXM01000001.1"/>
</dbReference>
<evidence type="ECO:0000259" key="3">
    <source>
        <dbReference type="PROSITE" id="PS50125"/>
    </source>
</evidence>
<dbReference type="Proteomes" id="UP000242320">
    <property type="component" value="Unassembled WGS sequence"/>
</dbReference>
<dbReference type="Pfam" id="PF13191">
    <property type="entry name" value="AAA_16"/>
    <property type="match status" value="1"/>
</dbReference>
<dbReference type="InterPro" id="IPR001054">
    <property type="entry name" value="A/G_cyclase"/>
</dbReference>
<dbReference type="SUPFAM" id="SSF55073">
    <property type="entry name" value="Nucleotide cyclase"/>
    <property type="match status" value="1"/>
</dbReference>
<dbReference type="GO" id="GO:0009190">
    <property type="term" value="P:cyclic nucleotide biosynthetic process"/>
    <property type="evidence" value="ECO:0007669"/>
    <property type="project" value="InterPro"/>
</dbReference>
<dbReference type="OrthoDB" id="5476461at2"/>
<dbReference type="InterPro" id="IPR027417">
    <property type="entry name" value="P-loop_NTPase"/>
</dbReference>
<gene>
    <name evidence="4" type="ORF">B8W69_01890</name>
</gene>
<feature type="domain" description="Guanylate cyclase" evidence="3">
    <location>
        <begin position="42"/>
        <end position="173"/>
    </location>
</feature>
<dbReference type="EMBL" id="NCXM01000001">
    <property type="protein sequence ID" value="OSC32545.1"/>
    <property type="molecule type" value="Genomic_DNA"/>
</dbReference>
<dbReference type="Gene3D" id="3.30.70.1230">
    <property type="entry name" value="Nucleotide cyclase"/>
    <property type="match status" value="1"/>
</dbReference>
<dbReference type="GO" id="GO:0005524">
    <property type="term" value="F:ATP binding"/>
    <property type="evidence" value="ECO:0007669"/>
    <property type="project" value="UniProtKB-KW"/>
</dbReference>
<evidence type="ECO:0000256" key="1">
    <source>
        <dbReference type="ARBA" id="ARBA00022741"/>
    </source>
</evidence>
<evidence type="ECO:0000256" key="2">
    <source>
        <dbReference type="ARBA" id="ARBA00022840"/>
    </source>
</evidence>
<dbReference type="SMART" id="SM00044">
    <property type="entry name" value="CYCc"/>
    <property type="match status" value="1"/>
</dbReference>
<dbReference type="InterPro" id="IPR041664">
    <property type="entry name" value="AAA_16"/>
</dbReference>
<reference evidence="4 5" key="1">
    <citation type="submission" date="2017-04" db="EMBL/GenBank/DDBJ databases">
        <title>The new phylogeny of genus Mycobacterium.</title>
        <authorList>
            <person name="Tortoli E."/>
            <person name="Trovato A."/>
            <person name="Cirillo D.M."/>
        </authorList>
    </citation>
    <scope>NUCLEOTIDE SEQUENCE [LARGE SCALE GENOMIC DNA]</scope>
    <source>
        <strain evidence="4 5">DSM 45247</strain>
    </source>
</reference>
<name>A0A1X2LF33_9MYCO</name>
<dbReference type="InterPro" id="IPR029787">
    <property type="entry name" value="Nucleotide_cyclase"/>
</dbReference>
<dbReference type="AlphaFoldDB" id="A0A1X2LF33"/>
<organism evidence="4 5">
    <name type="scientific">Mycolicibacterium vulneris</name>
    <dbReference type="NCBI Taxonomy" id="547163"/>
    <lineage>
        <taxon>Bacteria</taxon>
        <taxon>Bacillati</taxon>
        <taxon>Actinomycetota</taxon>
        <taxon>Actinomycetes</taxon>
        <taxon>Mycobacteriales</taxon>
        <taxon>Mycobacteriaceae</taxon>
        <taxon>Mycolicibacterium</taxon>
    </lineage>
</organism>
<keyword evidence="2" id="KW-0067">ATP-binding</keyword>
<dbReference type="GO" id="GO:0035556">
    <property type="term" value="P:intracellular signal transduction"/>
    <property type="evidence" value="ECO:0007669"/>
    <property type="project" value="InterPro"/>
</dbReference>
<dbReference type="Pfam" id="PF00211">
    <property type="entry name" value="Guanylate_cyc"/>
    <property type="match status" value="1"/>
</dbReference>